<evidence type="ECO:0000313" key="1">
    <source>
        <dbReference type="EMBL" id="PIK43835.1"/>
    </source>
</evidence>
<proteinExistence type="predicted"/>
<evidence type="ECO:0000313" key="2">
    <source>
        <dbReference type="Proteomes" id="UP000230750"/>
    </source>
</evidence>
<gene>
    <name evidence="1" type="ORF">BSL78_19308</name>
</gene>
<name>A0A2G8K794_STIJA</name>
<organism evidence="1 2">
    <name type="scientific">Stichopus japonicus</name>
    <name type="common">Sea cucumber</name>
    <dbReference type="NCBI Taxonomy" id="307972"/>
    <lineage>
        <taxon>Eukaryota</taxon>
        <taxon>Metazoa</taxon>
        <taxon>Echinodermata</taxon>
        <taxon>Eleutherozoa</taxon>
        <taxon>Echinozoa</taxon>
        <taxon>Holothuroidea</taxon>
        <taxon>Aspidochirotacea</taxon>
        <taxon>Aspidochirotida</taxon>
        <taxon>Stichopodidae</taxon>
        <taxon>Apostichopus</taxon>
    </lineage>
</organism>
<dbReference type="EMBL" id="MRZV01000821">
    <property type="protein sequence ID" value="PIK43835.1"/>
    <property type="molecule type" value="Genomic_DNA"/>
</dbReference>
<accession>A0A2G8K794</accession>
<keyword evidence="2" id="KW-1185">Reference proteome</keyword>
<dbReference type="OrthoDB" id="6753017at2759"/>
<dbReference type="PANTHER" id="PTHR47018">
    <property type="entry name" value="CXC DOMAIN-CONTAINING PROTEIN-RELATED"/>
    <property type="match status" value="1"/>
</dbReference>
<sequence length="199" mass="22775">MLELKETNPDVYNRFSSGLFVIRRGDRFWAGLPSDLVIEQALMRTIKTTGGLTRGRGMEEKQRTRWLLAMPACADINESMQELTGATYSTSGQHKDLFVARKERDHKDTYEIFQYLNDYNPFVSEEGALHSVATDMTASASCNPHEARKSEKLSWTNDGTKAFDFVFRRKEQIERMGLKQLVVDGEKLKIDLSFSFRGC</sequence>
<comment type="caution">
    <text evidence="1">The sequence shown here is derived from an EMBL/GenBank/DDBJ whole genome shotgun (WGS) entry which is preliminary data.</text>
</comment>
<dbReference type="PANTHER" id="PTHR47018:SF3">
    <property type="entry name" value="MYCBP-ASSOCIATED PROTEIN"/>
    <property type="match status" value="1"/>
</dbReference>
<reference evidence="1 2" key="1">
    <citation type="journal article" date="2017" name="PLoS Biol.">
        <title>The sea cucumber genome provides insights into morphological evolution and visceral regeneration.</title>
        <authorList>
            <person name="Zhang X."/>
            <person name="Sun L."/>
            <person name="Yuan J."/>
            <person name="Sun Y."/>
            <person name="Gao Y."/>
            <person name="Zhang L."/>
            <person name="Li S."/>
            <person name="Dai H."/>
            <person name="Hamel J.F."/>
            <person name="Liu C."/>
            <person name="Yu Y."/>
            <person name="Liu S."/>
            <person name="Lin W."/>
            <person name="Guo K."/>
            <person name="Jin S."/>
            <person name="Xu P."/>
            <person name="Storey K.B."/>
            <person name="Huan P."/>
            <person name="Zhang T."/>
            <person name="Zhou Y."/>
            <person name="Zhang J."/>
            <person name="Lin C."/>
            <person name="Li X."/>
            <person name="Xing L."/>
            <person name="Huo D."/>
            <person name="Sun M."/>
            <person name="Wang L."/>
            <person name="Mercier A."/>
            <person name="Li F."/>
            <person name="Yang H."/>
            <person name="Xiang J."/>
        </authorList>
    </citation>
    <scope>NUCLEOTIDE SEQUENCE [LARGE SCALE GENOMIC DNA]</scope>
    <source>
        <strain evidence="1">Shaxun</strain>
        <tissue evidence="1">Muscle</tissue>
    </source>
</reference>
<dbReference type="AlphaFoldDB" id="A0A2G8K794"/>
<dbReference type="Proteomes" id="UP000230750">
    <property type="component" value="Unassembled WGS sequence"/>
</dbReference>
<protein>
    <submittedName>
        <fullName evidence="1">Uncharacterized protein</fullName>
    </submittedName>
</protein>